<accession>A4CMR0</accession>
<dbReference type="Pfam" id="PF01738">
    <property type="entry name" value="DLH"/>
    <property type="match status" value="1"/>
</dbReference>
<dbReference type="AlphaFoldDB" id="A4CMR0"/>
<evidence type="ECO:0000259" key="2">
    <source>
        <dbReference type="Pfam" id="PF01738"/>
    </source>
</evidence>
<dbReference type="InterPro" id="IPR050300">
    <property type="entry name" value="GDXG_lipolytic_enzyme"/>
</dbReference>
<dbReference type="PANTHER" id="PTHR48081:SF6">
    <property type="entry name" value="PEPTIDASE S9 PROLYL OLIGOPEPTIDASE CATALYTIC DOMAIN-CONTAINING PROTEIN"/>
    <property type="match status" value="1"/>
</dbReference>
<feature type="domain" description="Dienelactone hydrolase" evidence="2">
    <location>
        <begin position="60"/>
        <end position="257"/>
    </location>
</feature>
<protein>
    <submittedName>
        <fullName evidence="3">Probable endo-1,4-beta-xylanase B</fullName>
    </submittedName>
</protein>
<keyword evidence="1 3" id="KW-0378">Hydrolase</keyword>
<evidence type="ECO:0000313" key="4">
    <source>
        <dbReference type="Proteomes" id="UP000009049"/>
    </source>
</evidence>
<keyword evidence="3" id="KW-0119">Carbohydrate metabolism</keyword>
<keyword evidence="3" id="KW-0858">Xylan degradation</keyword>
<keyword evidence="3" id="KW-0326">Glycosidase</keyword>
<dbReference type="PANTHER" id="PTHR48081">
    <property type="entry name" value="AB HYDROLASE SUPERFAMILY PROTEIN C4A8.06C"/>
    <property type="match status" value="1"/>
</dbReference>
<keyword evidence="3" id="KW-0624">Polysaccharide degradation</keyword>
<dbReference type="InterPro" id="IPR029058">
    <property type="entry name" value="AB_hydrolase_fold"/>
</dbReference>
<sequence length="285" mass="30460">MPGLFAQADSIPLPFDPARGVEWTGSEKHYYSDIWQTEVVTNVSAPSMQVFRPGKGAGNSAAVVIAPGGGLYGLSIESEGRQVAQWLAERGFTAFVLKYRLVPTGADGVAEISQLGQNDPTGLMANVGKVLPYSIQDGLSALTWVRSHAGEYGLDPEKIGFMGFSAGGAVTLGVGYSASGDNVPDFLVPVYPWTDAYPVAPAPEHAPPLLVICATDDPLGLAKGSVELYTAWREAGIPVALHMYSRGGHGFGMREQGLPSDKWIERFYDWANVHILVPEQKQPGE</sequence>
<dbReference type="InterPro" id="IPR002925">
    <property type="entry name" value="Dienelactn_hydro"/>
</dbReference>
<keyword evidence="4" id="KW-1185">Reference proteome</keyword>
<dbReference type="HOGENOM" id="CLU_012494_5_1_10"/>
<evidence type="ECO:0000256" key="1">
    <source>
        <dbReference type="ARBA" id="ARBA00022801"/>
    </source>
</evidence>
<dbReference type="ESTHER" id="9flao-a4cmr0">
    <property type="family name" value="Hormone-sensitive_lipase_like"/>
</dbReference>
<dbReference type="Proteomes" id="UP000009049">
    <property type="component" value="Chromosome"/>
</dbReference>
<dbReference type="eggNOG" id="COG0657">
    <property type="taxonomic scope" value="Bacteria"/>
</dbReference>
<dbReference type="KEGG" id="rbi:RB2501_11517"/>
<gene>
    <name evidence="3" type="ordered locus">RB2501_11517</name>
</gene>
<reference evidence="3 4" key="1">
    <citation type="journal article" date="2009" name="J. Bacteriol.">
        <title>Complete genome sequence of Robiginitalea biformata HTCC2501.</title>
        <authorList>
            <person name="Oh H.M."/>
            <person name="Giovannoni S.J."/>
            <person name="Lee K."/>
            <person name="Ferriera S."/>
            <person name="Johnson J."/>
            <person name="Cho J.C."/>
        </authorList>
    </citation>
    <scope>NUCLEOTIDE SEQUENCE [LARGE SCALE GENOMIC DNA]</scope>
    <source>
        <strain evidence="4">ATCC BAA-864 / HTCC2501 / KCTC 12146</strain>
    </source>
</reference>
<organism evidence="3 4">
    <name type="scientific">Robiginitalea biformata (strain ATCC BAA-864 / DSM 15991 / KCTC 12146 / HTCC2501)</name>
    <dbReference type="NCBI Taxonomy" id="313596"/>
    <lineage>
        <taxon>Bacteria</taxon>
        <taxon>Pseudomonadati</taxon>
        <taxon>Bacteroidota</taxon>
        <taxon>Flavobacteriia</taxon>
        <taxon>Flavobacteriales</taxon>
        <taxon>Flavobacteriaceae</taxon>
        <taxon>Robiginitalea</taxon>
    </lineage>
</organism>
<proteinExistence type="predicted"/>
<dbReference type="SUPFAM" id="SSF53474">
    <property type="entry name" value="alpha/beta-Hydrolases"/>
    <property type="match status" value="1"/>
</dbReference>
<evidence type="ECO:0000313" key="3">
    <source>
        <dbReference type="EMBL" id="EAR14952.1"/>
    </source>
</evidence>
<dbReference type="EMBL" id="CP001712">
    <property type="protein sequence ID" value="EAR14952.1"/>
    <property type="molecule type" value="Genomic_DNA"/>
</dbReference>
<dbReference type="GO" id="GO:0045493">
    <property type="term" value="P:xylan catabolic process"/>
    <property type="evidence" value="ECO:0007669"/>
    <property type="project" value="UniProtKB-KW"/>
</dbReference>
<dbReference type="STRING" id="313596.RB2501_11517"/>
<dbReference type="GO" id="GO:0016798">
    <property type="term" value="F:hydrolase activity, acting on glycosyl bonds"/>
    <property type="evidence" value="ECO:0007669"/>
    <property type="project" value="UniProtKB-KW"/>
</dbReference>
<dbReference type="Gene3D" id="3.40.50.1820">
    <property type="entry name" value="alpha/beta hydrolase"/>
    <property type="match status" value="1"/>
</dbReference>
<name>A4CMR0_ROBBH</name>